<dbReference type="Proteomes" id="UP000092600">
    <property type="component" value="Unassembled WGS sequence"/>
</dbReference>
<dbReference type="PANTHER" id="PTHR24015:SF548">
    <property type="entry name" value="OS08G0340900 PROTEIN"/>
    <property type="match status" value="1"/>
</dbReference>
<gene>
    <name evidence="3" type="ORF">ACMD2_23936</name>
</gene>
<dbReference type="InterPro" id="IPR046960">
    <property type="entry name" value="PPR_At4g14850-like_plant"/>
</dbReference>
<keyword evidence="2" id="KW-0809">Transit peptide</keyword>
<evidence type="ECO:0000256" key="2">
    <source>
        <dbReference type="ARBA" id="ARBA00022946"/>
    </source>
</evidence>
<dbReference type="GO" id="GO:0009451">
    <property type="term" value="P:RNA modification"/>
    <property type="evidence" value="ECO:0007669"/>
    <property type="project" value="InterPro"/>
</dbReference>
<reference evidence="3 4" key="1">
    <citation type="journal article" date="2016" name="DNA Res.">
        <title>The draft genome of MD-2 pineapple using hybrid error correction of long reads.</title>
        <authorList>
            <person name="Redwan R.M."/>
            <person name="Saidin A."/>
            <person name="Kumar S.V."/>
        </authorList>
    </citation>
    <scope>NUCLEOTIDE SEQUENCE [LARGE SCALE GENOMIC DNA]</scope>
    <source>
        <strain evidence="4">cv. MD2</strain>
        <tissue evidence="3">Leaf</tissue>
    </source>
</reference>
<organism evidence="3 4">
    <name type="scientific">Ananas comosus</name>
    <name type="common">Pineapple</name>
    <name type="synonym">Ananas ananas</name>
    <dbReference type="NCBI Taxonomy" id="4615"/>
    <lineage>
        <taxon>Eukaryota</taxon>
        <taxon>Viridiplantae</taxon>
        <taxon>Streptophyta</taxon>
        <taxon>Embryophyta</taxon>
        <taxon>Tracheophyta</taxon>
        <taxon>Spermatophyta</taxon>
        <taxon>Magnoliopsida</taxon>
        <taxon>Liliopsida</taxon>
        <taxon>Poales</taxon>
        <taxon>Bromeliaceae</taxon>
        <taxon>Bromelioideae</taxon>
        <taxon>Ananas</taxon>
    </lineage>
</organism>
<protein>
    <submittedName>
        <fullName evidence="3">Putative pentatricopeptide repeat-containing protein</fullName>
    </submittedName>
</protein>
<dbReference type="STRING" id="4615.A0A199UMC9"/>
<dbReference type="PANTHER" id="PTHR24015">
    <property type="entry name" value="OS07G0578800 PROTEIN-RELATED"/>
    <property type="match status" value="1"/>
</dbReference>
<name>A0A199UMC9_ANACO</name>
<evidence type="ECO:0000313" key="3">
    <source>
        <dbReference type="EMBL" id="OAY65894.1"/>
    </source>
</evidence>
<dbReference type="InterPro" id="IPR011990">
    <property type="entry name" value="TPR-like_helical_dom_sf"/>
</dbReference>
<dbReference type="Pfam" id="PF01535">
    <property type="entry name" value="PPR"/>
    <property type="match status" value="1"/>
</dbReference>
<proteinExistence type="predicted"/>
<dbReference type="InterPro" id="IPR002885">
    <property type="entry name" value="PPR_rpt"/>
</dbReference>
<keyword evidence="1" id="KW-0677">Repeat</keyword>
<accession>A0A199UMC9</accession>
<dbReference type="Gene3D" id="1.25.40.10">
    <property type="entry name" value="Tetratricopeptide repeat domain"/>
    <property type="match status" value="1"/>
</dbReference>
<comment type="caution">
    <text evidence="3">The sequence shown here is derived from an EMBL/GenBank/DDBJ whole genome shotgun (WGS) entry which is preliminary data.</text>
</comment>
<sequence length="188" mass="20084">MRSSLTPLLPPTKSTHSGQCCSILVDLLDRCRSPPPSLRTVRSLHARLLLSGGGGGGGGDHPALLVKLNRAYAACGDLSCARLLFDSVPGPLNNTVFFNVMIRSYVFHSRPRDALRLLSSMSSGPGPRLGPNHYTYPCALKACSDAADLLAGLQLHAAVACLGLDANLFMGNALITMYARYSRFDHAF</sequence>
<evidence type="ECO:0000256" key="1">
    <source>
        <dbReference type="ARBA" id="ARBA00022737"/>
    </source>
</evidence>
<dbReference type="EMBL" id="LSRQ01006631">
    <property type="protein sequence ID" value="OAY65894.1"/>
    <property type="molecule type" value="Genomic_DNA"/>
</dbReference>
<dbReference type="GO" id="GO:0003723">
    <property type="term" value="F:RNA binding"/>
    <property type="evidence" value="ECO:0007669"/>
    <property type="project" value="InterPro"/>
</dbReference>
<evidence type="ECO:0000313" key="4">
    <source>
        <dbReference type="Proteomes" id="UP000092600"/>
    </source>
</evidence>
<dbReference type="AlphaFoldDB" id="A0A199UMC9"/>